<dbReference type="Pfam" id="PF25583">
    <property type="entry name" value="WCX"/>
    <property type="match status" value="1"/>
</dbReference>
<name>A0A1G9C2N9_9ACTN</name>
<keyword evidence="3" id="KW-1185">Reference proteome</keyword>
<gene>
    <name evidence="2" type="ORF">SAMN05421869_11653</name>
</gene>
<reference evidence="2 3" key="1">
    <citation type="submission" date="2016-10" db="EMBL/GenBank/DDBJ databases">
        <authorList>
            <person name="de Groot N.N."/>
        </authorList>
    </citation>
    <scope>NUCLEOTIDE SEQUENCE [LARGE SCALE GENOMIC DNA]</scope>
    <source>
        <strain evidence="2 3">CGMCC 4.6533</strain>
    </source>
</reference>
<evidence type="ECO:0000313" key="3">
    <source>
        <dbReference type="Proteomes" id="UP000199202"/>
    </source>
</evidence>
<dbReference type="Proteomes" id="UP000199202">
    <property type="component" value="Unassembled WGS sequence"/>
</dbReference>
<dbReference type="AlphaFoldDB" id="A0A1G9C2N9"/>
<accession>A0A1G9C2N9</accession>
<dbReference type="InterPro" id="IPR057727">
    <property type="entry name" value="WCX_dom"/>
</dbReference>
<sequence>MAAYVTGRFRGSHGSGDWPCRGEVILDLPATVVSRHTREGIVEELAPDRCRLVLGSWSWPGLAAAIGMFDADIEVVGPAELRHAFAHLAHRYRRAGQCSGLQAGGEGPRGSAR</sequence>
<protein>
    <recommendedName>
        <fullName evidence="1">WCX domain-containing protein</fullName>
    </recommendedName>
</protein>
<dbReference type="STRING" id="633440.SAMN05421869_11653"/>
<feature type="domain" description="WCX" evidence="1">
    <location>
        <begin position="26"/>
        <end position="91"/>
    </location>
</feature>
<organism evidence="2 3">
    <name type="scientific">Nonomuraea jiangxiensis</name>
    <dbReference type="NCBI Taxonomy" id="633440"/>
    <lineage>
        <taxon>Bacteria</taxon>
        <taxon>Bacillati</taxon>
        <taxon>Actinomycetota</taxon>
        <taxon>Actinomycetes</taxon>
        <taxon>Streptosporangiales</taxon>
        <taxon>Streptosporangiaceae</taxon>
        <taxon>Nonomuraea</taxon>
    </lineage>
</organism>
<evidence type="ECO:0000313" key="2">
    <source>
        <dbReference type="EMBL" id="SDK45940.1"/>
    </source>
</evidence>
<dbReference type="EMBL" id="FNDJ01000016">
    <property type="protein sequence ID" value="SDK45940.1"/>
    <property type="molecule type" value="Genomic_DNA"/>
</dbReference>
<proteinExistence type="predicted"/>
<evidence type="ECO:0000259" key="1">
    <source>
        <dbReference type="Pfam" id="PF25583"/>
    </source>
</evidence>